<organism evidence="1 2">
    <name type="scientific">Amycolatopsis keratiniphila</name>
    <dbReference type="NCBI Taxonomy" id="129921"/>
    <lineage>
        <taxon>Bacteria</taxon>
        <taxon>Bacillati</taxon>
        <taxon>Actinomycetota</taxon>
        <taxon>Actinomycetes</taxon>
        <taxon>Pseudonocardiales</taxon>
        <taxon>Pseudonocardiaceae</taxon>
        <taxon>Amycolatopsis</taxon>
        <taxon>Amycolatopsis japonica group</taxon>
    </lineage>
</organism>
<gene>
    <name evidence="1" type="ORF">AORI_P022</name>
</gene>
<keyword evidence="1" id="KW-0614">Plasmid</keyword>
<name>W6HZI3_9PSEU</name>
<evidence type="ECO:0000313" key="1">
    <source>
        <dbReference type="EMBL" id="AHJ58537.1"/>
    </source>
</evidence>
<dbReference type="HOGENOM" id="CLU_2802974_0_0_11"/>
<sequence length="67" mass="7301">MKRRIQRFREEWAASSAALERNSAVRARRVAKPVVVPVSDEDSDEDVVVMNAAAVAGNVANSVATFE</sequence>
<keyword evidence="2" id="KW-1185">Reference proteome</keyword>
<dbReference type="KEGG" id="aoi:AORI_P022"/>
<proteinExistence type="predicted"/>
<dbReference type="EMBL" id="CP003411">
    <property type="protein sequence ID" value="AHJ58537.1"/>
    <property type="molecule type" value="Genomic_DNA"/>
</dbReference>
<dbReference type="AlphaFoldDB" id="W6HZI3"/>
<accession>W6HZI3</accession>
<dbReference type="RefSeq" id="WP_024264315.1">
    <property type="nucleotide sequence ID" value="NC_023497.1"/>
</dbReference>
<reference evidence="1 2" key="1">
    <citation type="journal article" date="2014" name="BMC Genomics">
        <title>Complete genome sequence and comparative genomic analyses of the vancomycin-producing Amycolatopsis orientalis.</title>
        <authorList>
            <person name="Xu L."/>
            <person name="Huang H."/>
            <person name="Wei W."/>
            <person name="Zhong Y."/>
            <person name="Tang B."/>
            <person name="Yuan H."/>
            <person name="Zhu L."/>
            <person name="Huang W."/>
            <person name="Ge M."/>
            <person name="Yang S."/>
            <person name="Zheng H."/>
            <person name="Jiang W."/>
            <person name="Chen D."/>
            <person name="Zhao G.P."/>
            <person name="Zhao W."/>
        </authorList>
    </citation>
    <scope>NUCLEOTIDE SEQUENCE [LARGE SCALE GENOMIC DNA]</scope>
    <source>
        <strain evidence="1 2">HCCB10007</strain>
        <plasmid evidence="1 2">pXL100</plasmid>
    </source>
</reference>
<evidence type="ECO:0000313" key="2">
    <source>
        <dbReference type="Proteomes" id="UP000013968"/>
    </source>
</evidence>
<geneLocation type="plasmid" evidence="1 2">
    <name>pXL100</name>
</geneLocation>
<protein>
    <submittedName>
        <fullName evidence="1">Uncharacterized protein</fullName>
    </submittedName>
</protein>
<dbReference type="Proteomes" id="UP000013968">
    <property type="component" value="Plasmid pXL100"/>
</dbReference>